<dbReference type="SUPFAM" id="SSF51197">
    <property type="entry name" value="Clavaminate synthase-like"/>
    <property type="match status" value="1"/>
</dbReference>
<evidence type="ECO:0000313" key="1">
    <source>
        <dbReference type="EMBL" id="KAG1790108.1"/>
    </source>
</evidence>
<dbReference type="GeneID" id="64600858"/>
<organism evidence="1 2">
    <name type="scientific">Suillus plorans</name>
    <dbReference type="NCBI Taxonomy" id="116603"/>
    <lineage>
        <taxon>Eukaryota</taxon>
        <taxon>Fungi</taxon>
        <taxon>Dikarya</taxon>
        <taxon>Basidiomycota</taxon>
        <taxon>Agaricomycotina</taxon>
        <taxon>Agaricomycetes</taxon>
        <taxon>Agaricomycetidae</taxon>
        <taxon>Boletales</taxon>
        <taxon>Suillineae</taxon>
        <taxon>Suillaceae</taxon>
        <taxon>Suillus</taxon>
    </lineage>
</organism>
<evidence type="ECO:0000313" key="2">
    <source>
        <dbReference type="Proteomes" id="UP000719766"/>
    </source>
</evidence>
<sequence length="435" mass="48818">MPFKSELDLTIGVIGTNVPRSSPCITWKNGHKTVLPAVHNEFMLNLCDHVDIPLIRYMAQLNTCESTSNNVLHLSGDTLQNLDVMAIVSDALSTNRCVKVTGVPYDKPQDDITTDYLDEHFSISPLRPVSIHDTEARYNDHADPIVFGNIKSFIESINDPTKIQSILDIPLAQTALPKYLRQIHPQNFTSKGWGLLSHAGFLSYPHHDAEGTLTWIRIESGIKFWAIFHLKGGSSDRIQLQHLSVRLADYNTHKEWILNHCDGEVIALHPGDMLILPPGIVHAVYTPVPSFCTGGHFYNYSCMHLTELSRYVDAEVARTSTNQDMEHALETLRRMVIALPYLSGRKVLHKRSLLSLCVMATKRLHYRAQGGSNECVEETETAKPCADIADIAFKFLGVSNRKRPGDILYKGDQFDPGQVIDRVALLTQFKLKLDL</sequence>
<dbReference type="OrthoDB" id="4161428at2759"/>
<dbReference type="EMBL" id="JABBWE010000053">
    <property type="protein sequence ID" value="KAG1790108.1"/>
    <property type="molecule type" value="Genomic_DNA"/>
</dbReference>
<dbReference type="Gene3D" id="2.60.120.650">
    <property type="entry name" value="Cupin"/>
    <property type="match status" value="1"/>
</dbReference>
<evidence type="ECO:0008006" key="3">
    <source>
        <dbReference type="Google" id="ProtNLM"/>
    </source>
</evidence>
<gene>
    <name evidence="1" type="ORF">HD556DRAFT_1446460</name>
</gene>
<dbReference type="Proteomes" id="UP000719766">
    <property type="component" value="Unassembled WGS sequence"/>
</dbReference>
<name>A0A9P7AI83_9AGAM</name>
<comment type="caution">
    <text evidence="1">The sequence shown here is derived from an EMBL/GenBank/DDBJ whole genome shotgun (WGS) entry which is preliminary data.</text>
</comment>
<reference evidence="1" key="1">
    <citation type="journal article" date="2020" name="New Phytol.">
        <title>Comparative genomics reveals dynamic genome evolution in host specialist ectomycorrhizal fungi.</title>
        <authorList>
            <person name="Lofgren L.A."/>
            <person name="Nguyen N.H."/>
            <person name="Vilgalys R."/>
            <person name="Ruytinx J."/>
            <person name="Liao H.L."/>
            <person name="Branco S."/>
            <person name="Kuo A."/>
            <person name="LaButti K."/>
            <person name="Lipzen A."/>
            <person name="Andreopoulos W."/>
            <person name="Pangilinan J."/>
            <person name="Riley R."/>
            <person name="Hundley H."/>
            <person name="Na H."/>
            <person name="Barry K."/>
            <person name="Grigoriev I.V."/>
            <person name="Stajich J.E."/>
            <person name="Kennedy P.G."/>
        </authorList>
    </citation>
    <scope>NUCLEOTIDE SEQUENCE</scope>
    <source>
        <strain evidence="1">S12</strain>
    </source>
</reference>
<accession>A0A9P7AI83</accession>
<protein>
    <recommendedName>
        <fullName evidence="3">JmjC domain-containing protein</fullName>
    </recommendedName>
</protein>
<dbReference type="RefSeq" id="XP_041157093.1">
    <property type="nucleotide sequence ID" value="XM_041307094.1"/>
</dbReference>
<dbReference type="AlphaFoldDB" id="A0A9P7AI83"/>
<keyword evidence="2" id="KW-1185">Reference proteome</keyword>
<proteinExistence type="predicted"/>